<evidence type="ECO:0000256" key="5">
    <source>
        <dbReference type="ARBA" id="ARBA00023004"/>
    </source>
</evidence>
<keyword evidence="8" id="KW-0732">Signal</keyword>
<proteinExistence type="predicted"/>
<dbReference type="PROSITE" id="PS51007">
    <property type="entry name" value="CYTC"/>
    <property type="match status" value="1"/>
</dbReference>
<evidence type="ECO:0000256" key="8">
    <source>
        <dbReference type="SAM" id="SignalP"/>
    </source>
</evidence>
<evidence type="ECO:0000256" key="1">
    <source>
        <dbReference type="ARBA" id="ARBA00022448"/>
    </source>
</evidence>
<evidence type="ECO:0000256" key="4">
    <source>
        <dbReference type="ARBA" id="ARBA00022982"/>
    </source>
</evidence>
<dbReference type="GO" id="GO:0020037">
    <property type="term" value="F:heme binding"/>
    <property type="evidence" value="ECO:0007669"/>
    <property type="project" value="InterPro"/>
</dbReference>
<feature type="signal peptide" evidence="8">
    <location>
        <begin position="1"/>
        <end position="22"/>
    </location>
</feature>
<accession>A0A9W6JUR9</accession>
<keyword evidence="1" id="KW-0813">Transport</keyword>
<keyword evidence="2 6" id="KW-0349">Heme</keyword>
<dbReference type="InterPro" id="IPR009056">
    <property type="entry name" value="Cyt_c-like_dom"/>
</dbReference>
<dbReference type="Gene3D" id="1.10.760.10">
    <property type="entry name" value="Cytochrome c-like domain"/>
    <property type="match status" value="1"/>
</dbReference>
<feature type="region of interest" description="Disordered" evidence="7">
    <location>
        <begin position="21"/>
        <end position="50"/>
    </location>
</feature>
<keyword evidence="3 6" id="KW-0479">Metal-binding</keyword>
<dbReference type="EMBL" id="BSFM01000004">
    <property type="protein sequence ID" value="GLK82664.1"/>
    <property type="molecule type" value="Genomic_DNA"/>
</dbReference>
<dbReference type="AlphaFoldDB" id="A0A9W6JUR9"/>
<protein>
    <recommendedName>
        <fullName evidence="9">Cytochrome c domain-containing protein</fullName>
    </recommendedName>
</protein>
<dbReference type="GO" id="GO:0009055">
    <property type="term" value="F:electron transfer activity"/>
    <property type="evidence" value="ECO:0007669"/>
    <property type="project" value="InterPro"/>
</dbReference>
<organism evidence="10 11">
    <name type="scientific">Ancylobacter defluvii</name>
    <dbReference type="NCBI Taxonomy" id="1282440"/>
    <lineage>
        <taxon>Bacteria</taxon>
        <taxon>Pseudomonadati</taxon>
        <taxon>Pseudomonadota</taxon>
        <taxon>Alphaproteobacteria</taxon>
        <taxon>Hyphomicrobiales</taxon>
        <taxon>Xanthobacteraceae</taxon>
        <taxon>Ancylobacter</taxon>
    </lineage>
</organism>
<evidence type="ECO:0000256" key="2">
    <source>
        <dbReference type="ARBA" id="ARBA00022617"/>
    </source>
</evidence>
<dbReference type="GO" id="GO:0046872">
    <property type="term" value="F:metal ion binding"/>
    <property type="evidence" value="ECO:0007669"/>
    <property type="project" value="UniProtKB-KW"/>
</dbReference>
<name>A0A9W6JUR9_9HYPH</name>
<keyword evidence="5 6" id="KW-0408">Iron</keyword>
<keyword evidence="11" id="KW-1185">Reference proteome</keyword>
<comment type="caution">
    <text evidence="10">The sequence shown here is derived from an EMBL/GenBank/DDBJ whole genome shotgun (WGS) entry which is preliminary data.</text>
</comment>
<evidence type="ECO:0000313" key="11">
    <source>
        <dbReference type="Proteomes" id="UP001143330"/>
    </source>
</evidence>
<dbReference type="InterPro" id="IPR036909">
    <property type="entry name" value="Cyt_c-like_dom_sf"/>
</dbReference>
<reference evidence="10" key="2">
    <citation type="submission" date="2023-01" db="EMBL/GenBank/DDBJ databases">
        <authorList>
            <person name="Sun Q."/>
            <person name="Evtushenko L."/>
        </authorList>
    </citation>
    <scope>NUCLEOTIDE SEQUENCE</scope>
    <source>
        <strain evidence="10">VKM B-2789</strain>
    </source>
</reference>
<dbReference type="PANTHER" id="PTHR33751">
    <property type="entry name" value="CBB3-TYPE CYTOCHROME C OXIDASE SUBUNIT FIXP"/>
    <property type="match status" value="1"/>
</dbReference>
<evidence type="ECO:0000259" key="9">
    <source>
        <dbReference type="PROSITE" id="PS51007"/>
    </source>
</evidence>
<feature type="domain" description="Cytochrome c" evidence="9">
    <location>
        <begin position="18"/>
        <end position="95"/>
    </location>
</feature>
<keyword evidence="4" id="KW-0249">Electron transport</keyword>
<evidence type="ECO:0000313" key="10">
    <source>
        <dbReference type="EMBL" id="GLK82664.1"/>
    </source>
</evidence>
<dbReference type="InterPro" id="IPR050597">
    <property type="entry name" value="Cytochrome_c_Oxidase_Subunit"/>
</dbReference>
<evidence type="ECO:0000256" key="6">
    <source>
        <dbReference type="PROSITE-ProRule" id="PRU00433"/>
    </source>
</evidence>
<dbReference type="SUPFAM" id="SSF46626">
    <property type="entry name" value="Cytochrome c"/>
    <property type="match status" value="1"/>
</dbReference>
<feature type="chain" id="PRO_5040823852" description="Cytochrome c domain-containing protein" evidence="8">
    <location>
        <begin position="23"/>
        <end position="112"/>
    </location>
</feature>
<evidence type="ECO:0000256" key="3">
    <source>
        <dbReference type="ARBA" id="ARBA00022723"/>
    </source>
</evidence>
<dbReference type="RefSeq" id="WP_213366026.1">
    <property type="nucleotide sequence ID" value="NZ_BSFM01000004.1"/>
</dbReference>
<gene>
    <name evidence="10" type="ORF">GCM10017653_07330</name>
</gene>
<dbReference type="Proteomes" id="UP001143330">
    <property type="component" value="Unassembled WGS sequence"/>
</dbReference>
<dbReference type="PANTHER" id="PTHR33751:SF9">
    <property type="entry name" value="CYTOCHROME C4"/>
    <property type="match status" value="1"/>
</dbReference>
<sequence length="112" mass="11503">MRLMLLLLPALWVAMPMAPAEAAPPRGATSCSGCHPRTAGRGPIPSLNGQPAEQIVSQMTAFRSGERTSTVMTRIAKGFSDEEIRAIADYFAAGGNAPAGSAAPASPAPTQP</sequence>
<reference evidence="10" key="1">
    <citation type="journal article" date="2014" name="Int. J. Syst. Evol. Microbiol.">
        <title>Complete genome sequence of Corynebacterium casei LMG S-19264T (=DSM 44701T), isolated from a smear-ripened cheese.</title>
        <authorList>
            <consortium name="US DOE Joint Genome Institute (JGI-PGF)"/>
            <person name="Walter F."/>
            <person name="Albersmeier A."/>
            <person name="Kalinowski J."/>
            <person name="Ruckert C."/>
        </authorList>
    </citation>
    <scope>NUCLEOTIDE SEQUENCE</scope>
    <source>
        <strain evidence="10">VKM B-2789</strain>
    </source>
</reference>
<evidence type="ECO:0000256" key="7">
    <source>
        <dbReference type="SAM" id="MobiDB-lite"/>
    </source>
</evidence>